<keyword evidence="1 2" id="KW-0833">Ubl conjugation pathway</keyword>
<evidence type="ECO:0000256" key="1">
    <source>
        <dbReference type="ARBA" id="ARBA00022786"/>
    </source>
</evidence>
<dbReference type="GO" id="GO:0004842">
    <property type="term" value="F:ubiquitin-protein transferase activity"/>
    <property type="evidence" value="ECO:0007669"/>
    <property type="project" value="InterPro"/>
</dbReference>
<comment type="caution">
    <text evidence="2">Lacks conserved residue(s) required for the propagation of feature annotation.</text>
</comment>
<dbReference type="InterPro" id="IPR000569">
    <property type="entry name" value="HECT_dom"/>
</dbReference>
<evidence type="ECO:0000313" key="5">
    <source>
        <dbReference type="Proteomes" id="UP000681967"/>
    </source>
</evidence>
<organism evidence="4 5">
    <name type="scientific">Rotaria magnacalcarata</name>
    <dbReference type="NCBI Taxonomy" id="392030"/>
    <lineage>
        <taxon>Eukaryota</taxon>
        <taxon>Metazoa</taxon>
        <taxon>Spiralia</taxon>
        <taxon>Gnathifera</taxon>
        <taxon>Rotifera</taxon>
        <taxon>Eurotatoria</taxon>
        <taxon>Bdelloidea</taxon>
        <taxon>Philodinida</taxon>
        <taxon>Philodinidae</taxon>
        <taxon>Rotaria</taxon>
    </lineage>
</organism>
<feature type="non-terminal residue" evidence="4">
    <location>
        <position position="157"/>
    </location>
</feature>
<proteinExistence type="predicted"/>
<name>A0A8S3G2V9_9BILA</name>
<feature type="domain" description="HECT" evidence="3">
    <location>
        <begin position="51"/>
        <end position="157"/>
    </location>
</feature>
<dbReference type="Proteomes" id="UP000681967">
    <property type="component" value="Unassembled WGS sequence"/>
</dbReference>
<dbReference type="InterPro" id="IPR042469">
    <property type="entry name" value="HECTD3"/>
</dbReference>
<dbReference type="AlphaFoldDB" id="A0A8S3G2V9"/>
<dbReference type="InterPro" id="IPR035983">
    <property type="entry name" value="Hect_E3_ubiquitin_ligase"/>
</dbReference>
<sequence length="157" mass="18143">MAWLEYSLLKTKTTHYNNFPTVQFDFVLASSIDDDGRHSMFHQGYEQLHTNAHLLFRSKNERLWRAQYVGMHSSDQGGPYRDSITSMCADICSTRLPLFILCPNGRTGSGLNGDRWIPNVFPPNQSIPATIKKQYRFIGQLMGMAIRRKHYLDLKFP</sequence>
<dbReference type="Gene3D" id="3.90.1750.10">
    <property type="entry name" value="Hect, E3 ligase catalytic domains"/>
    <property type="match status" value="1"/>
</dbReference>
<reference evidence="4" key="1">
    <citation type="submission" date="2021-02" db="EMBL/GenBank/DDBJ databases">
        <authorList>
            <person name="Nowell W R."/>
        </authorList>
    </citation>
    <scope>NUCLEOTIDE SEQUENCE</scope>
</reference>
<protein>
    <recommendedName>
        <fullName evidence="3">HECT domain-containing protein</fullName>
    </recommendedName>
</protein>
<evidence type="ECO:0000256" key="2">
    <source>
        <dbReference type="PROSITE-ProRule" id="PRU00104"/>
    </source>
</evidence>
<comment type="caution">
    <text evidence="4">The sequence shown here is derived from an EMBL/GenBank/DDBJ whole genome shotgun (WGS) entry which is preliminary data.</text>
</comment>
<dbReference type="PROSITE" id="PS50237">
    <property type="entry name" value="HECT"/>
    <property type="match status" value="1"/>
</dbReference>
<dbReference type="SUPFAM" id="SSF56204">
    <property type="entry name" value="Hect, E3 ligase catalytic domain"/>
    <property type="match status" value="1"/>
</dbReference>
<evidence type="ECO:0000259" key="3">
    <source>
        <dbReference type="PROSITE" id="PS50237"/>
    </source>
</evidence>
<dbReference type="PANTHER" id="PTHR46654:SF1">
    <property type="entry name" value="E3 UBIQUITIN-PROTEIN LIGASE HECTD3"/>
    <property type="match status" value="1"/>
</dbReference>
<evidence type="ECO:0000313" key="4">
    <source>
        <dbReference type="EMBL" id="CAF5150824.1"/>
    </source>
</evidence>
<gene>
    <name evidence="4" type="ORF">BYL167_LOCUS72217</name>
</gene>
<dbReference type="PANTHER" id="PTHR46654">
    <property type="entry name" value="E3 UBIQUITIN-PROTEIN LIGASE HECTD3"/>
    <property type="match status" value="1"/>
</dbReference>
<dbReference type="EMBL" id="CAJOBH010257624">
    <property type="protein sequence ID" value="CAF5150824.1"/>
    <property type="molecule type" value="Genomic_DNA"/>
</dbReference>
<accession>A0A8S3G2V9</accession>